<dbReference type="EMBL" id="JAUTAL010000001">
    <property type="protein sequence ID" value="MDQ1095640.1"/>
    <property type="molecule type" value="Genomic_DNA"/>
</dbReference>
<proteinExistence type="predicted"/>
<organism evidence="1 2">
    <name type="scientific">Chryseobacterium camelliae</name>
    <dbReference type="NCBI Taxonomy" id="1265445"/>
    <lineage>
        <taxon>Bacteria</taxon>
        <taxon>Pseudomonadati</taxon>
        <taxon>Bacteroidota</taxon>
        <taxon>Flavobacteriia</taxon>
        <taxon>Flavobacteriales</taxon>
        <taxon>Weeksellaceae</taxon>
        <taxon>Chryseobacterium group</taxon>
        <taxon>Chryseobacterium</taxon>
    </lineage>
</organism>
<sequence length="51" mass="5730">MLLKTRGNTSEGRSVLIYDFIIKNDYLRILQGNGVLPYPTAPFQTGLMTPD</sequence>
<gene>
    <name evidence="1" type="ORF">QE404_000787</name>
</gene>
<keyword evidence="2" id="KW-1185">Reference proteome</keyword>
<evidence type="ECO:0000313" key="2">
    <source>
        <dbReference type="Proteomes" id="UP001225072"/>
    </source>
</evidence>
<name>A0ABU0TF00_9FLAO</name>
<protein>
    <submittedName>
        <fullName evidence="1">Uncharacterized protein</fullName>
    </submittedName>
</protein>
<reference evidence="1 2" key="1">
    <citation type="submission" date="2023-07" db="EMBL/GenBank/DDBJ databases">
        <title>Functional and genomic diversity of the sorghum phyllosphere microbiome.</title>
        <authorList>
            <person name="Shade A."/>
        </authorList>
    </citation>
    <scope>NUCLEOTIDE SEQUENCE [LARGE SCALE GENOMIC DNA]</scope>
    <source>
        <strain evidence="1 2">SORGH_AS_1064</strain>
    </source>
</reference>
<dbReference type="Proteomes" id="UP001225072">
    <property type="component" value="Unassembled WGS sequence"/>
</dbReference>
<comment type="caution">
    <text evidence="1">The sequence shown here is derived from an EMBL/GenBank/DDBJ whole genome shotgun (WGS) entry which is preliminary data.</text>
</comment>
<accession>A0ABU0TF00</accession>
<evidence type="ECO:0000313" key="1">
    <source>
        <dbReference type="EMBL" id="MDQ1095640.1"/>
    </source>
</evidence>